<reference evidence="3 5" key="2">
    <citation type="submission" date="2018-10" db="EMBL/GenBank/DDBJ databases">
        <title>Cultivation of a novel Methanohalophilus strain from Kebrit Deep of the Red Sea and a genomic comparison of members of the genus Methanohalophilus.</title>
        <authorList>
            <person name="Guan Y."/>
            <person name="Ngugi D.K."/>
            <person name="Stingl U."/>
        </authorList>
    </citation>
    <scope>NUCLEOTIDE SEQUENCE [LARGE SCALE GENOMIC DNA]</scope>
    <source>
        <strain evidence="3 5">DSM 7471</strain>
    </source>
</reference>
<keyword evidence="1" id="KW-1133">Transmembrane helix</keyword>
<reference evidence="2 4" key="1">
    <citation type="submission" date="2014-12" db="EMBL/GenBank/DDBJ databases">
        <title>The genome sequence of Methanohalophilus portucalensis strain FDF1.</title>
        <authorList>
            <person name="Lai M.-C."/>
            <person name="Lai S.-J."/>
        </authorList>
    </citation>
    <scope>NUCLEOTIDE SEQUENCE [LARGE SCALE GENOMIC DNA]</scope>
    <source>
        <strain evidence="2 4">FDF-1</strain>
    </source>
</reference>
<dbReference type="Proteomes" id="UP000278252">
    <property type="component" value="Unassembled WGS sequence"/>
</dbReference>
<name>A0A1L9C4S7_9EURY</name>
<evidence type="ECO:0000256" key="1">
    <source>
        <dbReference type="SAM" id="Phobius"/>
    </source>
</evidence>
<organism evidence="2 4">
    <name type="scientific">Methanohalophilus portucalensis FDF-1</name>
    <dbReference type="NCBI Taxonomy" id="523843"/>
    <lineage>
        <taxon>Archaea</taxon>
        <taxon>Methanobacteriati</taxon>
        <taxon>Methanobacteriota</taxon>
        <taxon>Stenosarchaea group</taxon>
        <taxon>Methanomicrobia</taxon>
        <taxon>Methanosarcinales</taxon>
        <taxon>Methanosarcinaceae</taxon>
        <taxon>Methanohalophilus</taxon>
    </lineage>
</organism>
<evidence type="ECO:0000313" key="5">
    <source>
        <dbReference type="Proteomes" id="UP000278252"/>
    </source>
</evidence>
<dbReference type="RefSeq" id="WP_072360152.1">
    <property type="nucleotide sequence ID" value="NZ_FXBN01000003.1"/>
</dbReference>
<evidence type="ECO:0000313" key="2">
    <source>
        <dbReference type="EMBL" id="OJH49408.1"/>
    </source>
</evidence>
<feature type="transmembrane region" description="Helical" evidence="1">
    <location>
        <begin position="6"/>
        <end position="23"/>
    </location>
</feature>
<protein>
    <submittedName>
        <fullName evidence="3">CcmD family protein</fullName>
    </submittedName>
</protein>
<comment type="caution">
    <text evidence="2">The sequence shown here is derived from an EMBL/GenBank/DDBJ whole genome shotgun (WGS) entry which is preliminary data.</text>
</comment>
<sequence length="39" mass="4612">MDSLNTAFLIVTIAIVSYTIFLIRKRSQLLREFERLNPE</sequence>
<dbReference type="Proteomes" id="UP000185713">
    <property type="component" value="Unassembled WGS sequence"/>
</dbReference>
<dbReference type="EMBL" id="JWTK01000003">
    <property type="protein sequence ID" value="OJH49408.1"/>
    <property type="molecule type" value="Genomic_DNA"/>
</dbReference>
<accession>A0A1L9C4S7</accession>
<dbReference type="NCBIfam" id="TIGR04391">
    <property type="entry name" value="CcmD_alt_fam"/>
    <property type="match status" value="1"/>
</dbReference>
<dbReference type="AlphaFoldDB" id="A0A1L9C4S7"/>
<evidence type="ECO:0000313" key="3">
    <source>
        <dbReference type="EMBL" id="RNI11488.1"/>
    </source>
</evidence>
<keyword evidence="1" id="KW-0812">Transmembrane</keyword>
<evidence type="ECO:0000313" key="4">
    <source>
        <dbReference type="Proteomes" id="UP000185713"/>
    </source>
</evidence>
<keyword evidence="1" id="KW-0472">Membrane</keyword>
<proteinExistence type="predicted"/>
<gene>
    <name evidence="3" type="ORF">EFE41_04510</name>
    <name evidence="2" type="ORF">MPF_1275</name>
</gene>
<dbReference type="InterPro" id="IPR030888">
    <property type="entry name" value="Put_ccm"/>
</dbReference>
<dbReference type="OrthoDB" id="121587at2157"/>
<dbReference type="EMBL" id="RJJH01000010">
    <property type="protein sequence ID" value="RNI11488.1"/>
    <property type="molecule type" value="Genomic_DNA"/>
</dbReference>